<dbReference type="EMBL" id="MCFF01000046">
    <property type="protein sequence ID" value="ORZ06371.1"/>
    <property type="molecule type" value="Genomic_DNA"/>
</dbReference>
<proteinExistence type="predicted"/>
<keyword evidence="2" id="KW-1185">Reference proteome</keyword>
<evidence type="ECO:0000313" key="1">
    <source>
        <dbReference type="EMBL" id="ORZ06371.1"/>
    </source>
</evidence>
<name>A0A1Y2GBN3_9FUNG</name>
<dbReference type="InParanoid" id="A0A1Y2GBN3"/>
<dbReference type="GeneID" id="33568683"/>
<dbReference type="RefSeq" id="XP_021877534.1">
    <property type="nucleotide sequence ID" value="XM_022026840.1"/>
</dbReference>
<reference evidence="1 2" key="1">
    <citation type="submission" date="2016-07" db="EMBL/GenBank/DDBJ databases">
        <title>Pervasive Adenine N6-methylation of Active Genes in Fungi.</title>
        <authorList>
            <consortium name="DOE Joint Genome Institute"/>
            <person name="Mondo S.J."/>
            <person name="Dannebaum R.O."/>
            <person name="Kuo R.C."/>
            <person name="Labutti K."/>
            <person name="Haridas S."/>
            <person name="Kuo A."/>
            <person name="Salamov A."/>
            <person name="Ahrendt S.R."/>
            <person name="Lipzen A."/>
            <person name="Sullivan W."/>
            <person name="Andreopoulos W.B."/>
            <person name="Clum A."/>
            <person name="Lindquist E."/>
            <person name="Daum C."/>
            <person name="Ramamoorthy G.K."/>
            <person name="Gryganskyi A."/>
            <person name="Culley D."/>
            <person name="Magnuson J.K."/>
            <person name="James T.Y."/>
            <person name="O'Malley M.A."/>
            <person name="Stajich J.E."/>
            <person name="Spatafora J.W."/>
            <person name="Visel A."/>
            <person name="Grigoriev I.V."/>
        </authorList>
    </citation>
    <scope>NUCLEOTIDE SEQUENCE [LARGE SCALE GENOMIC DNA]</scope>
    <source>
        <strain evidence="1 2">NRRL 3116</strain>
    </source>
</reference>
<gene>
    <name evidence="1" type="ORF">BCR41DRAFT_374092</name>
</gene>
<dbReference type="Proteomes" id="UP000193648">
    <property type="component" value="Unassembled WGS sequence"/>
</dbReference>
<dbReference type="AlphaFoldDB" id="A0A1Y2GBN3"/>
<comment type="caution">
    <text evidence="1">The sequence shown here is derived from an EMBL/GenBank/DDBJ whole genome shotgun (WGS) entry which is preliminary data.</text>
</comment>
<protein>
    <submittedName>
        <fullName evidence="1">Uncharacterized protein</fullName>
    </submittedName>
</protein>
<accession>A0A1Y2GBN3</accession>
<sequence length="130" mass="15233">MKATKVKFVTNTKQKTNIDQTLAKIFQNMEKRRLTLKGFLKACFESNDSDLEEEETRWGTRLRLYHLKALQNAYQWPKSKPPSLVSGELFQYNHFFFFFSNAVLIPTLCMLKCFLVHNAALHLVHNLIAH</sequence>
<evidence type="ECO:0000313" key="2">
    <source>
        <dbReference type="Proteomes" id="UP000193648"/>
    </source>
</evidence>
<organism evidence="1 2">
    <name type="scientific">Lobosporangium transversale</name>
    <dbReference type="NCBI Taxonomy" id="64571"/>
    <lineage>
        <taxon>Eukaryota</taxon>
        <taxon>Fungi</taxon>
        <taxon>Fungi incertae sedis</taxon>
        <taxon>Mucoromycota</taxon>
        <taxon>Mortierellomycotina</taxon>
        <taxon>Mortierellomycetes</taxon>
        <taxon>Mortierellales</taxon>
        <taxon>Mortierellaceae</taxon>
        <taxon>Lobosporangium</taxon>
    </lineage>
</organism>